<sequence>KSRPKKSSAEKRMSSLKATFAVVTGSSQGLGKEIALQFAKVCDGETSVLVLHGRNEERLAAVHADIKAVNPLLTVCAVVADLVEHESYKRLVEIFDEFGKQSFERAFLVHNAGDHMGFVKNKAHEIDDHQAIQRFMSMHLTSMVVLTSNFMKKITSHALIKTKQYVVNVSSMSALVPMKTLALYCSAKAAREMFMQVLALEDPEVRALNFDPAIMPTEMLINHIRDAYDRDFARKLTKMGKDGEIFSAVKIAEEFIKVVILDEWKSGEHVAPCKFKV</sequence>
<keyword evidence="3" id="KW-0521">NADP</keyword>
<dbReference type="SUPFAM" id="SSF51735">
    <property type="entry name" value="NAD(P)-binding Rossmann-fold domains"/>
    <property type="match status" value="1"/>
</dbReference>
<accession>A0A8J1U7R3</accession>
<protein>
    <submittedName>
        <fullName evidence="5">Uncharacterized protein</fullName>
    </submittedName>
</protein>
<gene>
    <name evidence="5" type="ORF">OFUS_LOCUS1198</name>
</gene>
<dbReference type="GO" id="GO:0006729">
    <property type="term" value="P:tetrahydrobiopterin biosynthetic process"/>
    <property type="evidence" value="ECO:0007669"/>
    <property type="project" value="TreeGrafter"/>
</dbReference>
<dbReference type="InterPro" id="IPR051721">
    <property type="entry name" value="Biopterin_syn/organic_redct"/>
</dbReference>
<dbReference type="Gene3D" id="3.40.50.720">
    <property type="entry name" value="NAD(P)-binding Rossmann-like Domain"/>
    <property type="match status" value="1"/>
</dbReference>
<dbReference type="EMBL" id="CAIIXF020000001">
    <property type="protein sequence ID" value="CAH1773623.1"/>
    <property type="molecule type" value="Genomic_DNA"/>
</dbReference>
<dbReference type="PRINTS" id="PR00081">
    <property type="entry name" value="GDHRDH"/>
</dbReference>
<evidence type="ECO:0000256" key="3">
    <source>
        <dbReference type="ARBA" id="ARBA00022857"/>
    </source>
</evidence>
<dbReference type="InterPro" id="IPR002347">
    <property type="entry name" value="SDR_fam"/>
</dbReference>
<evidence type="ECO:0000256" key="4">
    <source>
        <dbReference type="ARBA" id="ARBA00023002"/>
    </source>
</evidence>
<evidence type="ECO:0000256" key="1">
    <source>
        <dbReference type="ARBA" id="ARBA00004496"/>
    </source>
</evidence>
<dbReference type="OrthoDB" id="153074at2759"/>
<comment type="caution">
    <text evidence="5">The sequence shown here is derived from an EMBL/GenBank/DDBJ whole genome shotgun (WGS) entry which is preliminary data.</text>
</comment>
<proteinExistence type="predicted"/>
<dbReference type="InterPro" id="IPR036291">
    <property type="entry name" value="NAD(P)-bd_dom_sf"/>
</dbReference>
<keyword evidence="6" id="KW-1185">Reference proteome</keyword>
<dbReference type="Proteomes" id="UP000749559">
    <property type="component" value="Unassembled WGS sequence"/>
</dbReference>
<keyword evidence="2" id="KW-0963">Cytoplasm</keyword>
<reference evidence="5" key="1">
    <citation type="submission" date="2022-03" db="EMBL/GenBank/DDBJ databases">
        <authorList>
            <person name="Martin C."/>
        </authorList>
    </citation>
    <scope>NUCLEOTIDE SEQUENCE</scope>
</reference>
<dbReference type="Pfam" id="PF00106">
    <property type="entry name" value="adh_short"/>
    <property type="match status" value="1"/>
</dbReference>
<feature type="non-terminal residue" evidence="5">
    <location>
        <position position="1"/>
    </location>
</feature>
<dbReference type="GO" id="GO:0005737">
    <property type="term" value="C:cytoplasm"/>
    <property type="evidence" value="ECO:0007669"/>
    <property type="project" value="UniProtKB-SubCell"/>
</dbReference>
<keyword evidence="4" id="KW-0560">Oxidoreductase</keyword>
<dbReference type="GO" id="GO:0004757">
    <property type="term" value="F:sepiapterin reductase (NADP+) activity"/>
    <property type="evidence" value="ECO:0007669"/>
    <property type="project" value="TreeGrafter"/>
</dbReference>
<name>A0A8J1U7R3_OWEFU</name>
<dbReference type="AlphaFoldDB" id="A0A8J1U7R3"/>
<evidence type="ECO:0000313" key="6">
    <source>
        <dbReference type="Proteomes" id="UP000749559"/>
    </source>
</evidence>
<evidence type="ECO:0000256" key="2">
    <source>
        <dbReference type="ARBA" id="ARBA00022490"/>
    </source>
</evidence>
<comment type="subcellular location">
    <subcellularLocation>
        <location evidence="1">Cytoplasm</location>
    </subcellularLocation>
</comment>
<evidence type="ECO:0000313" key="5">
    <source>
        <dbReference type="EMBL" id="CAH1773623.1"/>
    </source>
</evidence>
<organism evidence="5 6">
    <name type="scientific">Owenia fusiformis</name>
    <name type="common">Polychaete worm</name>
    <dbReference type="NCBI Taxonomy" id="6347"/>
    <lineage>
        <taxon>Eukaryota</taxon>
        <taxon>Metazoa</taxon>
        <taxon>Spiralia</taxon>
        <taxon>Lophotrochozoa</taxon>
        <taxon>Annelida</taxon>
        <taxon>Polychaeta</taxon>
        <taxon>Sedentaria</taxon>
        <taxon>Canalipalpata</taxon>
        <taxon>Sabellida</taxon>
        <taxon>Oweniida</taxon>
        <taxon>Oweniidae</taxon>
        <taxon>Owenia</taxon>
    </lineage>
</organism>
<dbReference type="PANTHER" id="PTHR44085">
    <property type="entry name" value="SEPIAPTERIN REDUCTASE"/>
    <property type="match status" value="1"/>
</dbReference>
<dbReference type="PANTHER" id="PTHR44085:SF2">
    <property type="entry name" value="SEPIAPTERIN REDUCTASE"/>
    <property type="match status" value="1"/>
</dbReference>